<protein>
    <recommendedName>
        <fullName evidence="2">C2H2-type domain-containing protein</fullName>
    </recommendedName>
</protein>
<dbReference type="EMBL" id="KV749759">
    <property type="protein sequence ID" value="OCL07916.1"/>
    <property type="molecule type" value="Genomic_DNA"/>
</dbReference>
<keyword evidence="4" id="KW-1185">Reference proteome</keyword>
<feature type="domain" description="C2H2-type" evidence="2">
    <location>
        <begin position="277"/>
        <end position="300"/>
    </location>
</feature>
<proteinExistence type="predicted"/>
<evidence type="ECO:0000259" key="2">
    <source>
        <dbReference type="PROSITE" id="PS00028"/>
    </source>
</evidence>
<dbReference type="AlphaFoldDB" id="A0A8E2F0J5"/>
<dbReference type="InterPro" id="IPR013087">
    <property type="entry name" value="Znf_C2H2_type"/>
</dbReference>
<sequence>MGWKHRYENYHVARVLRNQLDRKLEKYCGIMEVHCLHSWHLLFTATLVIVHIRERDIWRLLYWTQVRDTSYKWRDPESAKKLVQRSVHTSNVLIAHIYFLGDVPPSWIPIQEPLRTSPPYQPSYSAPTNASSIPIFRSSTVPTPRQEPIHHPRFGSPGSPGQMESREVDPSEGKIPFIFDVKSGSKAGDKKRKRNAGAAQRFRTRNKLIEDLTKENEDLRNGRAPDLYSINDRESENRLNKIFEDIDIRKPDRTFKVKADWKRHFIEFHDREKIWTCTWKRCIEPFRSPHELKQHLICNHGGICECGRECGQNLFNEHLFTFHGSKGEALPRKVFVCGVIGCTFVRNEHNGWVDHIYDCYHRRGATWDHNQLMTNLLRQHNFGKTWEQISGCISRVFPDQQLRWTWGKGNWVKVRLEAGVFDLQLVEEAVRLGLTPNAPRAYIPGITAPGMSKCANGSYTRGAIPDKAATRLDSFSVS</sequence>
<dbReference type="PROSITE" id="PS00028">
    <property type="entry name" value="ZINC_FINGER_C2H2_1"/>
    <property type="match status" value="1"/>
</dbReference>
<organism evidence="3 4">
    <name type="scientific">Glonium stellatum</name>
    <dbReference type="NCBI Taxonomy" id="574774"/>
    <lineage>
        <taxon>Eukaryota</taxon>
        <taxon>Fungi</taxon>
        <taxon>Dikarya</taxon>
        <taxon>Ascomycota</taxon>
        <taxon>Pezizomycotina</taxon>
        <taxon>Dothideomycetes</taxon>
        <taxon>Pleosporomycetidae</taxon>
        <taxon>Gloniales</taxon>
        <taxon>Gloniaceae</taxon>
        <taxon>Glonium</taxon>
    </lineage>
</organism>
<evidence type="ECO:0000256" key="1">
    <source>
        <dbReference type="SAM" id="MobiDB-lite"/>
    </source>
</evidence>
<evidence type="ECO:0000313" key="3">
    <source>
        <dbReference type="EMBL" id="OCL07916.1"/>
    </source>
</evidence>
<name>A0A8E2F0J5_9PEZI</name>
<feature type="region of interest" description="Disordered" evidence="1">
    <location>
        <begin position="139"/>
        <end position="169"/>
    </location>
</feature>
<accession>A0A8E2F0J5</accession>
<dbReference type="OrthoDB" id="5362630at2759"/>
<reference evidence="3 4" key="1">
    <citation type="journal article" date="2016" name="Nat. Commun.">
        <title>Ectomycorrhizal ecology is imprinted in the genome of the dominant symbiotic fungus Cenococcum geophilum.</title>
        <authorList>
            <consortium name="DOE Joint Genome Institute"/>
            <person name="Peter M."/>
            <person name="Kohler A."/>
            <person name="Ohm R.A."/>
            <person name="Kuo A."/>
            <person name="Krutzmann J."/>
            <person name="Morin E."/>
            <person name="Arend M."/>
            <person name="Barry K.W."/>
            <person name="Binder M."/>
            <person name="Choi C."/>
            <person name="Clum A."/>
            <person name="Copeland A."/>
            <person name="Grisel N."/>
            <person name="Haridas S."/>
            <person name="Kipfer T."/>
            <person name="LaButti K."/>
            <person name="Lindquist E."/>
            <person name="Lipzen A."/>
            <person name="Maire R."/>
            <person name="Meier B."/>
            <person name="Mihaltcheva S."/>
            <person name="Molinier V."/>
            <person name="Murat C."/>
            <person name="Poggeler S."/>
            <person name="Quandt C.A."/>
            <person name="Sperisen C."/>
            <person name="Tritt A."/>
            <person name="Tisserant E."/>
            <person name="Crous P.W."/>
            <person name="Henrissat B."/>
            <person name="Nehls U."/>
            <person name="Egli S."/>
            <person name="Spatafora J.W."/>
            <person name="Grigoriev I.V."/>
            <person name="Martin F.M."/>
        </authorList>
    </citation>
    <scope>NUCLEOTIDE SEQUENCE [LARGE SCALE GENOMIC DNA]</scope>
    <source>
        <strain evidence="3 4">CBS 207.34</strain>
    </source>
</reference>
<gene>
    <name evidence="3" type="ORF">AOQ84DRAFT_377256</name>
</gene>
<dbReference type="Proteomes" id="UP000250140">
    <property type="component" value="Unassembled WGS sequence"/>
</dbReference>
<evidence type="ECO:0000313" key="4">
    <source>
        <dbReference type="Proteomes" id="UP000250140"/>
    </source>
</evidence>